<dbReference type="InterPro" id="IPR017946">
    <property type="entry name" value="PLC-like_Pdiesterase_TIM-brl"/>
</dbReference>
<dbReference type="AlphaFoldDB" id="A0A9W9FR26"/>
<organism evidence="3 4">
    <name type="scientific">Penicillium alfredii</name>
    <dbReference type="NCBI Taxonomy" id="1506179"/>
    <lineage>
        <taxon>Eukaryota</taxon>
        <taxon>Fungi</taxon>
        <taxon>Dikarya</taxon>
        <taxon>Ascomycota</taxon>
        <taxon>Pezizomycotina</taxon>
        <taxon>Eurotiomycetes</taxon>
        <taxon>Eurotiomycetidae</taxon>
        <taxon>Eurotiales</taxon>
        <taxon>Aspergillaceae</taxon>
        <taxon>Penicillium</taxon>
    </lineage>
</organism>
<protein>
    <recommendedName>
        <fullName evidence="5">Altered inheritance of mitochondria protein 6</fullName>
    </recommendedName>
</protein>
<gene>
    <name evidence="3" type="ORF">NUU61_002096</name>
</gene>
<sequence length="296" mass="32626">MVALSLLVAMAVAFLAGPSPVFGAITPSLQSILKNTHGSMDDYWRDEPFYTGLAKGCMSTEADVWLYNDTLYVGHHESALTEDRTLESLYIKPILDILARQNPDSPFITLPTKNGVWDTDPEQTLYFFIDVKTSGHETFEAVIKALEPLREKGYLTSVTNGKTVTNGPVTIIATGETPLEMVTQVPDRDYFFDAPLGELTDKRYADITAAVSPIASTDFEKAVGKVKPDTSPVLTDAQLKSLQSQIAAANERGIGARYWNTPSFPVRKRNLIWRALLQEGVMLLNADDLDAVNAFF</sequence>
<evidence type="ECO:0000313" key="3">
    <source>
        <dbReference type="EMBL" id="KAJ5104749.1"/>
    </source>
</evidence>
<keyword evidence="2" id="KW-0732">Signal</keyword>
<dbReference type="GO" id="GO:0006629">
    <property type="term" value="P:lipid metabolic process"/>
    <property type="evidence" value="ECO:0007669"/>
    <property type="project" value="InterPro"/>
</dbReference>
<evidence type="ECO:0008006" key="5">
    <source>
        <dbReference type="Google" id="ProtNLM"/>
    </source>
</evidence>
<dbReference type="PANTHER" id="PTHR31571">
    <property type="entry name" value="ALTERED INHERITANCE OF MITOCHONDRIA PROTEIN 6"/>
    <property type="match status" value="1"/>
</dbReference>
<comment type="similarity">
    <text evidence="1">Belongs to the AIM6 family.</text>
</comment>
<dbReference type="EMBL" id="JAPMSZ010000004">
    <property type="protein sequence ID" value="KAJ5104749.1"/>
    <property type="molecule type" value="Genomic_DNA"/>
</dbReference>
<dbReference type="GeneID" id="81391846"/>
<evidence type="ECO:0000256" key="1">
    <source>
        <dbReference type="ARBA" id="ARBA00008858"/>
    </source>
</evidence>
<dbReference type="RefSeq" id="XP_056513745.1">
    <property type="nucleotide sequence ID" value="XM_056652678.1"/>
</dbReference>
<dbReference type="SUPFAM" id="SSF51695">
    <property type="entry name" value="PLC-like phosphodiesterases"/>
    <property type="match status" value="1"/>
</dbReference>
<name>A0A9W9FR26_9EURO</name>
<reference evidence="3" key="1">
    <citation type="submission" date="2022-11" db="EMBL/GenBank/DDBJ databases">
        <authorList>
            <person name="Petersen C."/>
        </authorList>
    </citation>
    <scope>NUCLEOTIDE SEQUENCE</scope>
    <source>
        <strain evidence="3">IBT 34128</strain>
    </source>
</reference>
<keyword evidence="4" id="KW-1185">Reference proteome</keyword>
<dbReference type="InterPro" id="IPR051236">
    <property type="entry name" value="HAT_RTT109-like"/>
</dbReference>
<dbReference type="Proteomes" id="UP001141434">
    <property type="component" value="Unassembled WGS sequence"/>
</dbReference>
<dbReference type="GO" id="GO:0008081">
    <property type="term" value="F:phosphoric diester hydrolase activity"/>
    <property type="evidence" value="ECO:0007669"/>
    <property type="project" value="InterPro"/>
</dbReference>
<proteinExistence type="inferred from homology"/>
<feature type="signal peptide" evidence="2">
    <location>
        <begin position="1"/>
        <end position="23"/>
    </location>
</feature>
<evidence type="ECO:0000313" key="4">
    <source>
        <dbReference type="Proteomes" id="UP001141434"/>
    </source>
</evidence>
<dbReference type="OrthoDB" id="4153866at2759"/>
<comment type="caution">
    <text evidence="3">The sequence shown here is derived from an EMBL/GenBank/DDBJ whole genome shotgun (WGS) entry which is preliminary data.</text>
</comment>
<feature type="chain" id="PRO_5040976188" description="Altered inheritance of mitochondria protein 6" evidence="2">
    <location>
        <begin position="24"/>
        <end position="296"/>
    </location>
</feature>
<reference evidence="3" key="2">
    <citation type="journal article" date="2023" name="IMA Fungus">
        <title>Comparative genomic study of the Penicillium genus elucidates a diverse pangenome and 15 lateral gene transfer events.</title>
        <authorList>
            <person name="Petersen C."/>
            <person name="Sorensen T."/>
            <person name="Nielsen M.R."/>
            <person name="Sondergaard T.E."/>
            <person name="Sorensen J.L."/>
            <person name="Fitzpatrick D.A."/>
            <person name="Frisvad J.C."/>
            <person name="Nielsen K.L."/>
        </authorList>
    </citation>
    <scope>NUCLEOTIDE SEQUENCE</scope>
    <source>
        <strain evidence="3">IBT 34128</strain>
    </source>
</reference>
<dbReference type="PANTHER" id="PTHR31571:SF5">
    <property type="entry name" value="ALTERED INHERITANCE OF MITOCHONDRIA PROTEIN 6"/>
    <property type="match status" value="1"/>
</dbReference>
<accession>A0A9W9FR26</accession>
<evidence type="ECO:0000256" key="2">
    <source>
        <dbReference type="SAM" id="SignalP"/>
    </source>
</evidence>